<keyword evidence="2" id="KW-0808">Transferase</keyword>
<evidence type="ECO:0000313" key="4">
    <source>
        <dbReference type="Proteomes" id="UP000807115"/>
    </source>
</evidence>
<dbReference type="Pfam" id="PF00201">
    <property type="entry name" value="UDPGT"/>
    <property type="match status" value="1"/>
</dbReference>
<proteinExistence type="inferred from homology"/>
<accession>A0A921US47</accession>
<reference evidence="3" key="1">
    <citation type="journal article" date="2019" name="BMC Genomics">
        <title>A new reference genome for Sorghum bicolor reveals high levels of sequence similarity between sweet and grain genotypes: implications for the genetics of sugar metabolism.</title>
        <authorList>
            <person name="Cooper E.A."/>
            <person name="Brenton Z.W."/>
            <person name="Flinn B.S."/>
            <person name="Jenkins J."/>
            <person name="Shu S."/>
            <person name="Flowers D."/>
            <person name="Luo F."/>
            <person name="Wang Y."/>
            <person name="Xia P."/>
            <person name="Barry K."/>
            <person name="Daum C."/>
            <person name="Lipzen A."/>
            <person name="Yoshinaga Y."/>
            <person name="Schmutz J."/>
            <person name="Saski C."/>
            <person name="Vermerris W."/>
            <person name="Kresovich S."/>
        </authorList>
    </citation>
    <scope>NUCLEOTIDE SEQUENCE</scope>
</reference>
<gene>
    <name evidence="3" type="ORF">BDA96_02G089400</name>
</gene>
<dbReference type="FunFam" id="3.40.50.2000:FF:000232">
    <property type="entry name" value="UDP-glycosyltransferase 76C1"/>
    <property type="match status" value="1"/>
</dbReference>
<dbReference type="CDD" id="cd03784">
    <property type="entry name" value="GT1_Gtf-like"/>
    <property type="match status" value="1"/>
</dbReference>
<comment type="similarity">
    <text evidence="1">Belongs to the UDP-glycosyltransferase family.</text>
</comment>
<dbReference type="GO" id="GO:0035251">
    <property type="term" value="F:UDP-glucosyltransferase activity"/>
    <property type="evidence" value="ECO:0007669"/>
    <property type="project" value="UniProtKB-ARBA"/>
</dbReference>
<organism evidence="3 4">
    <name type="scientific">Sorghum bicolor</name>
    <name type="common">Sorghum</name>
    <name type="synonym">Sorghum vulgare</name>
    <dbReference type="NCBI Taxonomy" id="4558"/>
    <lineage>
        <taxon>Eukaryota</taxon>
        <taxon>Viridiplantae</taxon>
        <taxon>Streptophyta</taxon>
        <taxon>Embryophyta</taxon>
        <taxon>Tracheophyta</taxon>
        <taxon>Spermatophyta</taxon>
        <taxon>Magnoliopsida</taxon>
        <taxon>Liliopsida</taxon>
        <taxon>Poales</taxon>
        <taxon>Poaceae</taxon>
        <taxon>PACMAD clade</taxon>
        <taxon>Panicoideae</taxon>
        <taxon>Andropogonodae</taxon>
        <taxon>Andropogoneae</taxon>
        <taxon>Sorghinae</taxon>
        <taxon>Sorghum</taxon>
    </lineage>
</organism>
<dbReference type="EMBL" id="CM027681">
    <property type="protein sequence ID" value="KAG0542278.1"/>
    <property type="molecule type" value="Genomic_DNA"/>
</dbReference>
<evidence type="ECO:0000256" key="1">
    <source>
        <dbReference type="ARBA" id="ARBA00009995"/>
    </source>
</evidence>
<reference evidence="3" key="2">
    <citation type="submission" date="2020-10" db="EMBL/GenBank/DDBJ databases">
        <authorList>
            <person name="Cooper E.A."/>
            <person name="Brenton Z.W."/>
            <person name="Flinn B.S."/>
            <person name="Jenkins J."/>
            <person name="Shu S."/>
            <person name="Flowers D."/>
            <person name="Luo F."/>
            <person name="Wang Y."/>
            <person name="Xia P."/>
            <person name="Barry K."/>
            <person name="Daum C."/>
            <person name="Lipzen A."/>
            <person name="Yoshinaga Y."/>
            <person name="Schmutz J."/>
            <person name="Saski C."/>
            <person name="Vermerris W."/>
            <person name="Kresovich S."/>
        </authorList>
    </citation>
    <scope>NUCLEOTIDE SEQUENCE</scope>
</reference>
<protein>
    <recommendedName>
        <fullName evidence="5">Glycosyltransferase</fullName>
    </recommendedName>
</protein>
<comment type="caution">
    <text evidence="3">The sequence shown here is derived from an EMBL/GenBank/DDBJ whole genome shotgun (WGS) entry which is preliminary data.</text>
</comment>
<dbReference type="InterPro" id="IPR002213">
    <property type="entry name" value="UDP_glucos_trans"/>
</dbReference>
<sequence length="464" mass="49893">MAGQEEHRDGSSHRRQVVLFSLPFQGHLNPMLKLAAVLHAHGLGVTVLHTDFNAPDPARHPELTFVPIHETLRDEATSPDSDILAKLLSLNAACEAPFRQALASLLLLRRRRGHDVACAVVDGQCYAALRAAGQLGVPVLALRTDSAAALRNMLAYPRLRDAGYLPVKEEQLDEAVPDLEPLRVRDLIRVDGCGVDEMCSFVAGVADATGASVSGIVINTFEAIEASELAKIRRELPLPAFAIGPLHLLSSSQDSAEQSLYTPDLSCLAWLDAQPAARSVLYVSLGSLACVDRGVFEEMAWGLAGSGVPFLWVVRPGSVTGTGGGGGEEVPPLPDGFNEEVRNRGKIVTWAPQREVLAHAAIGAFWTHCGWNSILESVCGGVPMLVQPCFADQMVNARYVTREWGVGMEVGEEIERETVAKVVTKVMVGEDGPLMREKARRLQMQASAATSSAMDGLVQYVLSL</sequence>
<dbReference type="OrthoDB" id="5835829at2759"/>
<evidence type="ECO:0000313" key="3">
    <source>
        <dbReference type="EMBL" id="KAG0542278.1"/>
    </source>
</evidence>
<dbReference type="FunFam" id="3.40.50.2000:FF:000040">
    <property type="entry name" value="UDP-glycosyltransferase 76C1"/>
    <property type="match status" value="1"/>
</dbReference>
<evidence type="ECO:0000256" key="2">
    <source>
        <dbReference type="ARBA" id="ARBA00022679"/>
    </source>
</evidence>
<dbReference type="Proteomes" id="UP000807115">
    <property type="component" value="Chromosome 2"/>
</dbReference>
<evidence type="ECO:0008006" key="5">
    <source>
        <dbReference type="Google" id="ProtNLM"/>
    </source>
</evidence>
<dbReference type="AlphaFoldDB" id="A0A921US47"/>
<dbReference type="PANTHER" id="PTHR11926:SF1376">
    <property type="entry name" value="UDP-GLYCOSYLTRANSFERASES DOMAIN-CONTAINING PROTEIN"/>
    <property type="match status" value="1"/>
</dbReference>
<dbReference type="Gene3D" id="3.40.50.2000">
    <property type="entry name" value="Glycogen Phosphorylase B"/>
    <property type="match status" value="2"/>
</dbReference>
<name>A0A921US47_SORBI</name>
<dbReference type="PANTHER" id="PTHR11926">
    <property type="entry name" value="GLUCOSYL/GLUCURONOSYL TRANSFERASES"/>
    <property type="match status" value="1"/>
</dbReference>
<dbReference type="KEGG" id="sbi:8081779"/>
<dbReference type="SUPFAM" id="SSF53756">
    <property type="entry name" value="UDP-Glycosyltransferase/glycogen phosphorylase"/>
    <property type="match status" value="1"/>
</dbReference>